<sequence>MDKIQVSIEELLFLFYSEGHFEQGIAIKDLYFPDIKDDQLVMMLECASRSLLAKEMVEEVKGQYKLKEKYKFSIQMLHDADRTIKASKFHSDLNGEESLSFHYKNQSIYLHNIKYNHQVHVIQEEMDVFTTIQQFFGFKHLKDDSEVICTLMNEEFDSLLKEVSEQSMPIDSIKNRWLYKINDEIIEDLYKRKGKMDSVLDLSYDQNKKPELIDIQYIIPGKNRVWIVSRNQSLDLEFQEVNQFTINKILKQRCEV</sequence>
<gene>
    <name evidence="1" type="ORF">LC087_11135</name>
</gene>
<dbReference type="RefSeq" id="WP_226542005.1">
    <property type="nucleotide sequence ID" value="NZ_CP129013.1"/>
</dbReference>
<organism evidence="1 2">
    <name type="scientific">Bacillus carboniphilus</name>
    <dbReference type="NCBI Taxonomy" id="86663"/>
    <lineage>
        <taxon>Bacteria</taxon>
        <taxon>Bacillati</taxon>
        <taxon>Bacillota</taxon>
        <taxon>Bacilli</taxon>
        <taxon>Bacillales</taxon>
        <taxon>Bacillaceae</taxon>
        <taxon>Bacillus</taxon>
    </lineage>
</organism>
<evidence type="ECO:0000313" key="1">
    <source>
        <dbReference type="EMBL" id="WLR41451.1"/>
    </source>
</evidence>
<proteinExistence type="predicted"/>
<dbReference type="Proteomes" id="UP001197974">
    <property type="component" value="Chromosome"/>
</dbReference>
<dbReference type="EMBL" id="CP129013">
    <property type="protein sequence ID" value="WLR41451.1"/>
    <property type="molecule type" value="Genomic_DNA"/>
</dbReference>
<accession>A0ABY9JPX1</accession>
<reference evidence="1 2" key="1">
    <citation type="submission" date="2023-06" db="EMBL/GenBank/DDBJ databases">
        <title>Five Gram-positive bacteria isolated from mangrove sediments in Shenzhen, Guangdong, China.</title>
        <authorList>
            <person name="Yu S."/>
            <person name="Zheng W."/>
            <person name="Huang Y."/>
        </authorList>
    </citation>
    <scope>NUCLEOTIDE SEQUENCE [LARGE SCALE GENOMIC DNA]</scope>
    <source>
        <strain evidence="1 2">SaN35-3</strain>
    </source>
</reference>
<evidence type="ECO:0000313" key="2">
    <source>
        <dbReference type="Proteomes" id="UP001197974"/>
    </source>
</evidence>
<evidence type="ECO:0008006" key="3">
    <source>
        <dbReference type="Google" id="ProtNLM"/>
    </source>
</evidence>
<keyword evidence="2" id="KW-1185">Reference proteome</keyword>
<protein>
    <recommendedName>
        <fullName evidence="3">WYL domain-containing protein</fullName>
    </recommendedName>
</protein>
<name>A0ABY9JPX1_9BACI</name>